<feature type="region of interest" description="Disordered" evidence="1">
    <location>
        <begin position="122"/>
        <end position="191"/>
    </location>
</feature>
<keyword evidence="3" id="KW-1185">Reference proteome</keyword>
<organism evidence="2 3">
    <name type="scientific">Eumeta variegata</name>
    <name type="common">Bagworm moth</name>
    <name type="synonym">Eumeta japonica</name>
    <dbReference type="NCBI Taxonomy" id="151549"/>
    <lineage>
        <taxon>Eukaryota</taxon>
        <taxon>Metazoa</taxon>
        <taxon>Ecdysozoa</taxon>
        <taxon>Arthropoda</taxon>
        <taxon>Hexapoda</taxon>
        <taxon>Insecta</taxon>
        <taxon>Pterygota</taxon>
        <taxon>Neoptera</taxon>
        <taxon>Endopterygota</taxon>
        <taxon>Lepidoptera</taxon>
        <taxon>Glossata</taxon>
        <taxon>Ditrysia</taxon>
        <taxon>Tineoidea</taxon>
        <taxon>Psychidae</taxon>
        <taxon>Oiketicinae</taxon>
        <taxon>Eumeta</taxon>
    </lineage>
</organism>
<evidence type="ECO:0000256" key="1">
    <source>
        <dbReference type="SAM" id="MobiDB-lite"/>
    </source>
</evidence>
<comment type="caution">
    <text evidence="2">The sequence shown here is derived from an EMBL/GenBank/DDBJ whole genome shotgun (WGS) entry which is preliminary data.</text>
</comment>
<dbReference type="Proteomes" id="UP000299102">
    <property type="component" value="Unassembled WGS sequence"/>
</dbReference>
<reference evidence="2 3" key="1">
    <citation type="journal article" date="2019" name="Commun. Biol.">
        <title>The bagworm genome reveals a unique fibroin gene that provides high tensile strength.</title>
        <authorList>
            <person name="Kono N."/>
            <person name="Nakamura H."/>
            <person name="Ohtoshi R."/>
            <person name="Tomita M."/>
            <person name="Numata K."/>
            <person name="Arakawa K."/>
        </authorList>
    </citation>
    <scope>NUCLEOTIDE SEQUENCE [LARGE SCALE GENOMIC DNA]</scope>
</reference>
<proteinExistence type="predicted"/>
<protein>
    <submittedName>
        <fullName evidence="2">Uncharacterized protein</fullName>
    </submittedName>
</protein>
<evidence type="ECO:0000313" key="2">
    <source>
        <dbReference type="EMBL" id="GBO99135.1"/>
    </source>
</evidence>
<sequence>MLNSRQDTRPDRKFVRRRDVDRRRGVREEVISPSLSTAGRKCMPTPAISLKRRRALARVCVLSLHFSNSVQVFSRRCGEDDYKSAGTRSVTAAHPRCSAYHELRQRDANDICLEVRIAIQQRRPAGRPSPRRGDKFGNMDSGTKRARRRRDPQRWQFPRPVNPLHGRVHRRPRTRRAPPPPPPRALVADVS</sequence>
<dbReference type="EMBL" id="BGZK01000002">
    <property type="protein sequence ID" value="GBO99135.1"/>
    <property type="molecule type" value="Genomic_DNA"/>
</dbReference>
<accession>A0A4C1SBB4</accession>
<gene>
    <name evidence="2" type="ORF">EVAR_457_1</name>
</gene>
<dbReference type="AlphaFoldDB" id="A0A4C1SBB4"/>
<feature type="compositionally biased region" description="Basic residues" evidence="1">
    <location>
        <begin position="166"/>
        <end position="176"/>
    </location>
</feature>
<name>A0A4C1SBB4_EUMVA</name>
<evidence type="ECO:0000313" key="3">
    <source>
        <dbReference type="Proteomes" id="UP000299102"/>
    </source>
</evidence>